<dbReference type="GO" id="GO:0016020">
    <property type="term" value="C:membrane"/>
    <property type="evidence" value="ECO:0007669"/>
    <property type="project" value="UniProtKB-SubCell"/>
</dbReference>
<dbReference type="SUPFAM" id="SSF53098">
    <property type="entry name" value="Ribonuclease H-like"/>
    <property type="match status" value="1"/>
</dbReference>
<evidence type="ECO:0000256" key="1">
    <source>
        <dbReference type="ARBA" id="ARBA00004141"/>
    </source>
</evidence>
<dbReference type="PROSITE" id="PS50850">
    <property type="entry name" value="MFS"/>
    <property type="match status" value="1"/>
</dbReference>
<feature type="transmembrane region" description="Helical" evidence="7">
    <location>
        <begin position="28"/>
        <end position="46"/>
    </location>
</feature>
<protein>
    <recommendedName>
        <fullName evidence="8">Major facilitator superfamily (MFS) profile domain-containing protein</fullName>
    </recommendedName>
</protein>
<dbReference type="InterPro" id="IPR012337">
    <property type="entry name" value="RNaseH-like_sf"/>
</dbReference>
<dbReference type="PANTHER" id="PTHR48020">
    <property type="entry name" value="PROTON MYO-INOSITOL COTRANSPORTER"/>
    <property type="match status" value="1"/>
</dbReference>
<feature type="transmembrane region" description="Helical" evidence="7">
    <location>
        <begin position="117"/>
        <end position="141"/>
    </location>
</feature>
<dbReference type="PROSITE" id="PS00216">
    <property type="entry name" value="SUGAR_TRANSPORT_1"/>
    <property type="match status" value="1"/>
</dbReference>
<sequence length="524" mass="58268">MEYELSEDSDDTLIHHQEAGMGSTTKKYVIACTIFANLNHVLLVYGGKTSDLIGRKWTMALAARLSNWFSHNGSCAFEISPSVARGFLITFPEFFINVGILLGYVSNYAFSGLSMHLNWRIMLVVGIWPSVFIGIALFVILESPRWLVEERLTEIQLAAGIGNADKGEKKAVWRELLFPSPSVRQMLVSGLGIQFFQRITVIDAAVYYSPEIFKDAGIDSNSTLLTATVTVGVSKTVFILFATFLLDKLGRKPLLYVSTIGITVCLSTLAFSLALLGKGQFEIALAILGVCGSVAFFSMGMDPIVWVVTSEIFPLRLRAQGTALGIKITVAGTFIFSTLSALSVLFVDTSVPETKGKSLEHIGLLFQDQREQLKSKKETADAELLVQNALVIDRSLAKVVFFLHIRAFKLIHLEIQGMQTNLGMAIFFAIHGVSRRSPPQEWKFQEYSSPWSRDGESAFSTSGRVISPHRSKLRPNTIQALMCLQDWLKKDLKGSDNNRNFSNLFEELEENDNKDDESEVNFKQ</sequence>
<dbReference type="InterPro" id="IPR020846">
    <property type="entry name" value="MFS_dom"/>
</dbReference>
<feature type="domain" description="Major facilitator superfamily (MFS) profile" evidence="8">
    <location>
        <begin position="1"/>
        <end position="406"/>
    </location>
</feature>
<evidence type="ECO:0000313" key="10">
    <source>
        <dbReference type="Proteomes" id="UP001054252"/>
    </source>
</evidence>
<evidence type="ECO:0000256" key="3">
    <source>
        <dbReference type="ARBA" id="ARBA00022448"/>
    </source>
</evidence>
<organism evidence="9 10">
    <name type="scientific">Rubroshorea leprosula</name>
    <dbReference type="NCBI Taxonomy" id="152421"/>
    <lineage>
        <taxon>Eukaryota</taxon>
        <taxon>Viridiplantae</taxon>
        <taxon>Streptophyta</taxon>
        <taxon>Embryophyta</taxon>
        <taxon>Tracheophyta</taxon>
        <taxon>Spermatophyta</taxon>
        <taxon>Magnoliopsida</taxon>
        <taxon>eudicotyledons</taxon>
        <taxon>Gunneridae</taxon>
        <taxon>Pentapetalae</taxon>
        <taxon>rosids</taxon>
        <taxon>malvids</taxon>
        <taxon>Malvales</taxon>
        <taxon>Dipterocarpaceae</taxon>
        <taxon>Rubroshorea</taxon>
    </lineage>
</organism>
<name>A0AAV5LHV3_9ROSI</name>
<accession>A0AAV5LHV3</accession>
<evidence type="ECO:0000256" key="6">
    <source>
        <dbReference type="ARBA" id="ARBA00023136"/>
    </source>
</evidence>
<comment type="subcellular location">
    <subcellularLocation>
        <location evidence="1">Membrane</location>
        <topology evidence="1">Multi-pass membrane protein</topology>
    </subcellularLocation>
</comment>
<dbReference type="Pfam" id="PF00083">
    <property type="entry name" value="Sugar_tr"/>
    <property type="match status" value="1"/>
</dbReference>
<dbReference type="GO" id="GO:0022857">
    <property type="term" value="F:transmembrane transporter activity"/>
    <property type="evidence" value="ECO:0007669"/>
    <property type="project" value="InterPro"/>
</dbReference>
<dbReference type="EMBL" id="BPVZ01000118">
    <property type="protein sequence ID" value="GKV36748.1"/>
    <property type="molecule type" value="Genomic_DNA"/>
</dbReference>
<dbReference type="InterPro" id="IPR050814">
    <property type="entry name" value="Myo-inositol_Transporter"/>
</dbReference>
<keyword evidence="6 7" id="KW-0472">Membrane</keyword>
<comment type="similarity">
    <text evidence="2">Belongs to the major facilitator superfamily. Sugar transporter (TC 2.A.1.1) family.</text>
</comment>
<keyword evidence="3" id="KW-0813">Transport</keyword>
<keyword evidence="5 7" id="KW-1133">Transmembrane helix</keyword>
<dbReference type="Gene3D" id="1.20.1250.20">
    <property type="entry name" value="MFS general substrate transporter like domains"/>
    <property type="match status" value="1"/>
</dbReference>
<dbReference type="Proteomes" id="UP001054252">
    <property type="component" value="Unassembled WGS sequence"/>
</dbReference>
<dbReference type="GO" id="GO:0046983">
    <property type="term" value="F:protein dimerization activity"/>
    <property type="evidence" value="ECO:0007669"/>
    <property type="project" value="InterPro"/>
</dbReference>
<dbReference type="InterPro" id="IPR005829">
    <property type="entry name" value="Sugar_transporter_CS"/>
</dbReference>
<dbReference type="InterPro" id="IPR005828">
    <property type="entry name" value="MFS_sugar_transport-like"/>
</dbReference>
<feature type="transmembrane region" description="Helical" evidence="7">
    <location>
        <begin position="224"/>
        <end position="242"/>
    </location>
</feature>
<feature type="transmembrane region" description="Helical" evidence="7">
    <location>
        <begin position="87"/>
        <end position="105"/>
    </location>
</feature>
<reference evidence="9 10" key="1">
    <citation type="journal article" date="2021" name="Commun. Biol.">
        <title>The genome of Shorea leprosula (Dipterocarpaceae) highlights the ecological relevance of drought in aseasonal tropical rainforests.</title>
        <authorList>
            <person name="Ng K.K.S."/>
            <person name="Kobayashi M.J."/>
            <person name="Fawcett J.A."/>
            <person name="Hatakeyama M."/>
            <person name="Paape T."/>
            <person name="Ng C.H."/>
            <person name="Ang C.C."/>
            <person name="Tnah L.H."/>
            <person name="Lee C.T."/>
            <person name="Nishiyama T."/>
            <person name="Sese J."/>
            <person name="O'Brien M.J."/>
            <person name="Copetti D."/>
            <person name="Mohd Noor M.I."/>
            <person name="Ong R.C."/>
            <person name="Putra M."/>
            <person name="Sireger I.Z."/>
            <person name="Indrioko S."/>
            <person name="Kosugi Y."/>
            <person name="Izuno A."/>
            <person name="Isagi Y."/>
            <person name="Lee S.L."/>
            <person name="Shimizu K.K."/>
        </authorList>
    </citation>
    <scope>NUCLEOTIDE SEQUENCE [LARGE SCALE GENOMIC DNA]</scope>
    <source>
        <strain evidence="9">214</strain>
    </source>
</reference>
<evidence type="ECO:0000259" key="8">
    <source>
        <dbReference type="PROSITE" id="PS50850"/>
    </source>
</evidence>
<dbReference type="AlphaFoldDB" id="A0AAV5LHV3"/>
<evidence type="ECO:0000313" key="9">
    <source>
        <dbReference type="EMBL" id="GKV36748.1"/>
    </source>
</evidence>
<feature type="transmembrane region" description="Helical" evidence="7">
    <location>
        <begin position="254"/>
        <end position="276"/>
    </location>
</feature>
<dbReference type="InterPro" id="IPR036259">
    <property type="entry name" value="MFS_trans_sf"/>
</dbReference>
<feature type="transmembrane region" description="Helical" evidence="7">
    <location>
        <begin position="283"/>
        <end position="308"/>
    </location>
</feature>
<keyword evidence="10" id="KW-1185">Reference proteome</keyword>
<evidence type="ECO:0000256" key="7">
    <source>
        <dbReference type="SAM" id="Phobius"/>
    </source>
</evidence>
<dbReference type="Pfam" id="PF05699">
    <property type="entry name" value="Dimer_Tnp_hAT"/>
    <property type="match status" value="1"/>
</dbReference>
<evidence type="ECO:0000256" key="2">
    <source>
        <dbReference type="ARBA" id="ARBA00010992"/>
    </source>
</evidence>
<keyword evidence="4 7" id="KW-0812">Transmembrane</keyword>
<evidence type="ECO:0000256" key="5">
    <source>
        <dbReference type="ARBA" id="ARBA00022989"/>
    </source>
</evidence>
<comment type="caution">
    <text evidence="9">The sequence shown here is derived from an EMBL/GenBank/DDBJ whole genome shotgun (WGS) entry which is preliminary data.</text>
</comment>
<evidence type="ECO:0000256" key="4">
    <source>
        <dbReference type="ARBA" id="ARBA00022692"/>
    </source>
</evidence>
<dbReference type="PANTHER" id="PTHR48020:SF49">
    <property type="entry name" value="SUGAR TRANSPORTER"/>
    <property type="match status" value="1"/>
</dbReference>
<proteinExistence type="inferred from homology"/>
<dbReference type="InterPro" id="IPR008906">
    <property type="entry name" value="HATC_C_dom"/>
</dbReference>
<gene>
    <name evidence="9" type="ORF">SLEP1_g44845</name>
</gene>
<feature type="transmembrane region" description="Helical" evidence="7">
    <location>
        <begin position="328"/>
        <end position="347"/>
    </location>
</feature>
<dbReference type="SUPFAM" id="SSF103473">
    <property type="entry name" value="MFS general substrate transporter"/>
    <property type="match status" value="1"/>
</dbReference>